<dbReference type="Gene3D" id="1.10.3210.10">
    <property type="entry name" value="Hypothetical protein af1432"/>
    <property type="match status" value="1"/>
</dbReference>
<dbReference type="KEGG" id="shi:Shel_22440"/>
<sequence>MHLTPEEQSRFDALLEPIVENDAVQSMKTFVQHGSVSTFDHCLTVAQTAFVLNSRLHLGGDECIVVHGGMLHDLFLYDWHDSHWTHSYKHAEYARRNAVTHLNADVRVQAVIRTHMWPIGITHVPVSREAWIVCMADKMVSAHETVLQRAGGSPFAKRAESRAH</sequence>
<proteinExistence type="predicted"/>
<dbReference type="Pfam" id="PF01966">
    <property type="entry name" value="HD"/>
    <property type="match status" value="1"/>
</dbReference>
<protein>
    <recommendedName>
        <fullName evidence="1">HD domain-containing protein</fullName>
    </recommendedName>
</protein>
<dbReference type="AlphaFoldDB" id="C7N132"/>
<accession>C7N132</accession>
<name>C7N132_SLAHD</name>
<dbReference type="HOGENOM" id="CLU_104072_1_2_11"/>
<dbReference type="RefSeq" id="WP_012799354.1">
    <property type="nucleotide sequence ID" value="NC_013165.1"/>
</dbReference>
<evidence type="ECO:0000313" key="3">
    <source>
        <dbReference type="Proteomes" id="UP000002026"/>
    </source>
</evidence>
<dbReference type="InterPro" id="IPR006674">
    <property type="entry name" value="HD_domain"/>
</dbReference>
<dbReference type="eggNOG" id="COG1418">
    <property type="taxonomic scope" value="Bacteria"/>
</dbReference>
<gene>
    <name evidence="2" type="ordered locus">Shel_22440</name>
</gene>
<organism evidence="2 3">
    <name type="scientific">Slackia heliotrinireducens (strain ATCC 29202 / DSM 20476 / NCTC 11029 / RHS 1)</name>
    <name type="common">Peptococcus heliotrinreducens</name>
    <dbReference type="NCBI Taxonomy" id="471855"/>
    <lineage>
        <taxon>Bacteria</taxon>
        <taxon>Bacillati</taxon>
        <taxon>Actinomycetota</taxon>
        <taxon>Coriobacteriia</taxon>
        <taxon>Eggerthellales</taxon>
        <taxon>Eggerthellaceae</taxon>
        <taxon>Slackia</taxon>
    </lineage>
</organism>
<dbReference type="Proteomes" id="UP000002026">
    <property type="component" value="Chromosome"/>
</dbReference>
<feature type="domain" description="HD" evidence="1">
    <location>
        <begin position="38"/>
        <end position="139"/>
    </location>
</feature>
<keyword evidence="3" id="KW-1185">Reference proteome</keyword>
<dbReference type="STRING" id="471855.Shel_22440"/>
<dbReference type="EMBL" id="CP001684">
    <property type="protein sequence ID" value="ACV23254.1"/>
    <property type="molecule type" value="Genomic_DNA"/>
</dbReference>
<dbReference type="InterPro" id="IPR003607">
    <property type="entry name" value="HD/PDEase_dom"/>
</dbReference>
<evidence type="ECO:0000313" key="2">
    <source>
        <dbReference type="EMBL" id="ACV23254.1"/>
    </source>
</evidence>
<dbReference type="SUPFAM" id="SSF109604">
    <property type="entry name" value="HD-domain/PDEase-like"/>
    <property type="match status" value="1"/>
</dbReference>
<evidence type="ECO:0000259" key="1">
    <source>
        <dbReference type="Pfam" id="PF01966"/>
    </source>
</evidence>
<reference evidence="2 3" key="1">
    <citation type="journal article" date="2009" name="Stand. Genomic Sci.">
        <title>Complete genome sequence of Slackia heliotrinireducens type strain (RHS 1).</title>
        <authorList>
            <person name="Pukall R."/>
            <person name="Lapidus A."/>
            <person name="Nolan M."/>
            <person name="Copeland A."/>
            <person name="Glavina Del Rio T."/>
            <person name="Lucas S."/>
            <person name="Chen F."/>
            <person name="Tice H."/>
            <person name="Cheng J.F."/>
            <person name="Chertkov O."/>
            <person name="Bruce D."/>
            <person name="Goodwin L."/>
            <person name="Kuske C."/>
            <person name="Brettin T."/>
            <person name="Detter J.C."/>
            <person name="Han C."/>
            <person name="Pitluck S."/>
            <person name="Pati A."/>
            <person name="Mavrommatis K."/>
            <person name="Ivanova N."/>
            <person name="Ovchinnikova G."/>
            <person name="Chen A."/>
            <person name="Palaniappan K."/>
            <person name="Schneider S."/>
            <person name="Rohde M."/>
            <person name="Chain P."/>
            <person name="D'haeseleer P."/>
            <person name="Goker M."/>
            <person name="Bristow J."/>
            <person name="Eisen J.A."/>
            <person name="Markowitz V."/>
            <person name="Kyrpides N.C."/>
            <person name="Klenk H.P."/>
            <person name="Hugenholtz P."/>
        </authorList>
    </citation>
    <scope>NUCLEOTIDE SEQUENCE [LARGE SCALE GENOMIC DNA]</scope>
    <source>
        <strain evidence="3">ATCC 29202 / DSM 20476 / NCTC 11029 / RHS 1</strain>
    </source>
</reference>
<dbReference type="CDD" id="cd00077">
    <property type="entry name" value="HDc"/>
    <property type="match status" value="1"/>
</dbReference>